<dbReference type="Gene3D" id="3.90.79.10">
    <property type="entry name" value="Nucleoside Triphosphate Pyrophosphohydrolase"/>
    <property type="match status" value="1"/>
</dbReference>
<evidence type="ECO:0000313" key="12">
    <source>
        <dbReference type="EMBL" id="CCE84981.1"/>
    </source>
</evidence>
<keyword evidence="13" id="KW-1185">Reference proteome</keyword>
<dbReference type="PANTHER" id="PTHR42904">
    <property type="entry name" value="NUDIX HYDROLASE, NUDC SUBFAMILY"/>
    <property type="match status" value="1"/>
</dbReference>
<keyword evidence="6" id="KW-0378">Hydrolase</keyword>
<dbReference type="OrthoDB" id="10249612at2759"/>
<reference evidence="11" key="1">
    <citation type="submission" date="2011-10" db="EMBL/GenBank/DDBJ databases">
        <authorList>
            <person name="Genoscope - CEA"/>
        </authorList>
    </citation>
    <scope>NUCLEOTIDE SEQUENCE</scope>
</reference>
<comment type="cofactor">
    <cofactor evidence="1">
        <name>Mg(2+)</name>
        <dbReference type="ChEBI" id="CHEBI:18420"/>
    </cofactor>
</comment>
<keyword evidence="5" id="KW-0479">Metal-binding</keyword>
<proteinExistence type="inferred from homology"/>
<dbReference type="PROSITE" id="PS00893">
    <property type="entry name" value="NUDIX_BOX"/>
    <property type="match status" value="1"/>
</dbReference>
<dbReference type="InterPro" id="IPR020084">
    <property type="entry name" value="NUDIX_hydrolase_CS"/>
</dbReference>
<gene>
    <name evidence="11" type="primary">Piso0_004547</name>
    <name evidence="11" type="ORF">GNLVRS01_PISO0K19282g</name>
    <name evidence="12" type="ORF">GNLVRS01_PISO0L19283g</name>
</gene>
<dbReference type="Pfam" id="PF00293">
    <property type="entry name" value="NUDIX"/>
    <property type="match status" value="1"/>
</dbReference>
<name>G8Y936_PICSO</name>
<dbReference type="InterPro" id="IPR049734">
    <property type="entry name" value="NudC-like_C"/>
</dbReference>
<dbReference type="Proteomes" id="UP000005222">
    <property type="component" value="Chromosome K"/>
</dbReference>
<evidence type="ECO:0000256" key="8">
    <source>
        <dbReference type="ARBA" id="ARBA00023027"/>
    </source>
</evidence>
<dbReference type="GO" id="GO:0005829">
    <property type="term" value="C:cytosol"/>
    <property type="evidence" value="ECO:0007669"/>
    <property type="project" value="TreeGrafter"/>
</dbReference>
<comment type="similarity">
    <text evidence="3">Belongs to the Nudix hydrolase family. NudC subfamily.</text>
</comment>
<evidence type="ECO:0000256" key="7">
    <source>
        <dbReference type="ARBA" id="ARBA00022842"/>
    </source>
</evidence>
<dbReference type="Gene3D" id="3.90.79.20">
    <property type="match status" value="1"/>
</dbReference>
<dbReference type="GO" id="GO:0035529">
    <property type="term" value="F:NADH pyrophosphatase activity"/>
    <property type="evidence" value="ECO:0007669"/>
    <property type="project" value="TreeGrafter"/>
</dbReference>
<evidence type="ECO:0000256" key="2">
    <source>
        <dbReference type="ARBA" id="ARBA00001947"/>
    </source>
</evidence>
<keyword evidence="8" id="KW-0520">NAD</keyword>
<feature type="domain" description="Nudix hydrolase" evidence="10">
    <location>
        <begin position="269"/>
        <end position="400"/>
    </location>
</feature>
<evidence type="ECO:0000256" key="3">
    <source>
        <dbReference type="ARBA" id="ARBA00009595"/>
    </source>
</evidence>
<comment type="cofactor">
    <cofactor evidence="2">
        <name>Zn(2+)</name>
        <dbReference type="ChEBI" id="CHEBI:29105"/>
    </cofactor>
</comment>
<dbReference type="GO" id="GO:0019677">
    <property type="term" value="P:NAD+ catabolic process"/>
    <property type="evidence" value="ECO:0007669"/>
    <property type="project" value="TreeGrafter"/>
</dbReference>
<organism evidence="11 13">
    <name type="scientific">Pichia sorbitophila (strain ATCC MYA-4447 / BCRC 22081 / CBS 7064 / NBRC 10061 / NRRL Y-12695)</name>
    <name type="common">Hybrid yeast</name>
    <dbReference type="NCBI Taxonomy" id="559304"/>
    <lineage>
        <taxon>Eukaryota</taxon>
        <taxon>Fungi</taxon>
        <taxon>Dikarya</taxon>
        <taxon>Ascomycota</taxon>
        <taxon>Saccharomycotina</taxon>
        <taxon>Pichiomycetes</taxon>
        <taxon>Debaryomycetaceae</taxon>
        <taxon>Millerozyma</taxon>
    </lineage>
</organism>
<dbReference type="GO" id="GO:0005777">
    <property type="term" value="C:peroxisome"/>
    <property type="evidence" value="ECO:0007669"/>
    <property type="project" value="TreeGrafter"/>
</dbReference>
<dbReference type="PANTHER" id="PTHR42904:SF6">
    <property type="entry name" value="NAD-CAPPED RNA HYDROLASE NUDT12"/>
    <property type="match status" value="1"/>
</dbReference>
<dbReference type="HOGENOM" id="CLU_037162_0_2_1"/>
<evidence type="ECO:0000256" key="4">
    <source>
        <dbReference type="ARBA" id="ARBA00012381"/>
    </source>
</evidence>
<dbReference type="InterPro" id="IPR015797">
    <property type="entry name" value="NUDIX_hydrolase-like_dom_sf"/>
</dbReference>
<dbReference type="EC" id="3.6.1.22" evidence="4"/>
<reference evidence="13" key="2">
    <citation type="journal article" date="2012" name="G3 (Bethesda)">
        <title>Pichia sorbitophila, an interspecies yeast hybrid reveals early steps of genome resolution following polyploidization.</title>
        <authorList>
            <person name="Leh Louis V."/>
            <person name="Despons L."/>
            <person name="Friedrich A."/>
            <person name="Martin T."/>
            <person name="Durrens P."/>
            <person name="Casaregola S."/>
            <person name="Neuveglise C."/>
            <person name="Fairhead C."/>
            <person name="Marck C."/>
            <person name="Cruz J.A."/>
            <person name="Straub M.L."/>
            <person name="Kugler V."/>
            <person name="Sacerdot C."/>
            <person name="Uzunov Z."/>
            <person name="Thierry A."/>
            <person name="Weiss S."/>
            <person name="Bleykasten C."/>
            <person name="De Montigny J."/>
            <person name="Jacques N."/>
            <person name="Jung P."/>
            <person name="Lemaire M."/>
            <person name="Mallet S."/>
            <person name="Morel G."/>
            <person name="Richard G.F."/>
            <person name="Sarkar A."/>
            <person name="Savel G."/>
            <person name="Schacherer J."/>
            <person name="Seret M.L."/>
            <person name="Talla E."/>
            <person name="Samson G."/>
            <person name="Jubin C."/>
            <person name="Poulain J."/>
            <person name="Vacherie B."/>
            <person name="Barbe V."/>
            <person name="Pelletier E."/>
            <person name="Sherman D.J."/>
            <person name="Westhof E."/>
            <person name="Weissenbach J."/>
            <person name="Baret P.V."/>
            <person name="Wincker P."/>
            <person name="Gaillardin C."/>
            <person name="Dujon B."/>
            <person name="Souciet J.L."/>
        </authorList>
    </citation>
    <scope>NUCLEOTIDE SEQUENCE [LARGE SCALE GENOMIC DNA]</scope>
    <source>
        <strain evidence="13">ATCC MYA-4447 / BCRC 22081 / CBS 7064 / NBRC 10061 / NRRL Y-12695</strain>
    </source>
</reference>
<dbReference type="Proteomes" id="UP000005222">
    <property type="component" value="Chromosome L"/>
</dbReference>
<dbReference type="EMBL" id="FO082048">
    <property type="protein sequence ID" value="CCE84981.1"/>
    <property type="molecule type" value="Genomic_DNA"/>
</dbReference>
<dbReference type="GO" id="GO:0006742">
    <property type="term" value="P:NADP+ catabolic process"/>
    <property type="evidence" value="ECO:0007669"/>
    <property type="project" value="TreeGrafter"/>
</dbReference>
<keyword evidence="7" id="KW-0460">Magnesium</keyword>
<dbReference type="eggNOG" id="KOG3084">
    <property type="taxonomic scope" value="Eukaryota"/>
</dbReference>
<dbReference type="FunCoup" id="G8Y936">
    <property type="interactions" value="148"/>
</dbReference>
<dbReference type="CDD" id="cd03429">
    <property type="entry name" value="NUDIX_NADH_pyrophosphatase_Nudt13"/>
    <property type="match status" value="1"/>
</dbReference>
<evidence type="ECO:0000313" key="13">
    <source>
        <dbReference type="Proteomes" id="UP000005222"/>
    </source>
</evidence>
<accession>G8Y936</accession>
<evidence type="ECO:0000259" key="10">
    <source>
        <dbReference type="PROSITE" id="PS51462"/>
    </source>
</evidence>
<dbReference type="EMBL" id="FO082049">
    <property type="protein sequence ID" value="CCE83950.1"/>
    <property type="molecule type" value="Genomic_DNA"/>
</dbReference>
<evidence type="ECO:0000256" key="9">
    <source>
        <dbReference type="ARBA" id="ARBA00023679"/>
    </source>
</evidence>
<dbReference type="InParanoid" id="G8Y936"/>
<dbReference type="AlphaFoldDB" id="G8Y936"/>
<dbReference type="SUPFAM" id="SSF55811">
    <property type="entry name" value="Nudix"/>
    <property type="match status" value="1"/>
</dbReference>
<dbReference type="STRING" id="559304.G8Y936"/>
<dbReference type="InterPro" id="IPR000086">
    <property type="entry name" value="NUDIX_hydrolase_dom"/>
</dbReference>
<protein>
    <recommendedName>
        <fullName evidence="4">NAD(+) diphosphatase</fullName>
        <ecNumber evidence="4">3.6.1.22</ecNumber>
    </recommendedName>
</protein>
<dbReference type="InterPro" id="IPR050241">
    <property type="entry name" value="NAD-cap_RNA_hydrolase_NudC"/>
</dbReference>
<dbReference type="PROSITE" id="PS51462">
    <property type="entry name" value="NUDIX"/>
    <property type="match status" value="1"/>
</dbReference>
<comment type="catalytic activity">
    <reaction evidence="9">
        <text>a 5'-end NAD(+)-phospho-ribonucleoside in mRNA + H2O = a 5'-end phospho-adenosine-phospho-ribonucleoside in mRNA + beta-nicotinamide D-ribonucleotide + 2 H(+)</text>
        <dbReference type="Rhea" id="RHEA:60876"/>
        <dbReference type="Rhea" id="RHEA-COMP:15698"/>
        <dbReference type="Rhea" id="RHEA-COMP:15719"/>
        <dbReference type="ChEBI" id="CHEBI:14649"/>
        <dbReference type="ChEBI" id="CHEBI:15377"/>
        <dbReference type="ChEBI" id="CHEBI:15378"/>
        <dbReference type="ChEBI" id="CHEBI:144029"/>
        <dbReference type="ChEBI" id="CHEBI:144051"/>
    </reaction>
    <physiologicalReaction direction="left-to-right" evidence="9">
        <dbReference type="Rhea" id="RHEA:60877"/>
    </physiologicalReaction>
</comment>
<sequence length="434" mass="48288">MEENMSAVSQDNIYFGKEVINRVSFLREDNEFVTSSVLHPSTRFIFFENSNPLVDKESEGKLVILSNGDNQVSDKGGVSKGLFSAGDEWQQVLSAWSEDNKNQDMSLRETGKPVFVFLGIEDESVGLDLTHLKSLESSEEKYLDYQGRYQGIPYYAVDLSGCGSVRDLVVDHILKNTSVDPSKLFFTYSRNHFFDLGEVNASLYSHAKMFVEWISRNRFCPGCGHAVIPVHAGGKLKCTNDTVAEKRSEEDVTYKCPVRNAKSSNASFPRTDAVVIAAVASTDCTKVLLSLSRRYAQLKMYACTAGFMEPSETVETAVRRELWEETGVSCSSVELKMTQPWPFPGNLMIGCVAYVDFNGSNEVVHLGHDKELADARWFDVEFLRGLIYDFDNTPNPDSLIIPQDVSVAYQLIKSVVDAAPSANSNSSENPSNKL</sequence>
<evidence type="ECO:0000313" key="11">
    <source>
        <dbReference type="EMBL" id="CCE83950.1"/>
    </source>
</evidence>
<evidence type="ECO:0000256" key="5">
    <source>
        <dbReference type="ARBA" id="ARBA00022723"/>
    </source>
</evidence>
<evidence type="ECO:0000256" key="6">
    <source>
        <dbReference type="ARBA" id="ARBA00022801"/>
    </source>
</evidence>
<evidence type="ECO:0000256" key="1">
    <source>
        <dbReference type="ARBA" id="ARBA00001946"/>
    </source>
</evidence>
<dbReference type="GO" id="GO:0046872">
    <property type="term" value="F:metal ion binding"/>
    <property type="evidence" value="ECO:0007669"/>
    <property type="project" value="UniProtKB-KW"/>
</dbReference>